<dbReference type="PRINTS" id="PR01035">
    <property type="entry name" value="TCRTETA"/>
</dbReference>
<evidence type="ECO:0000256" key="5">
    <source>
        <dbReference type="ARBA" id="ARBA00022989"/>
    </source>
</evidence>
<evidence type="ECO:0000256" key="4">
    <source>
        <dbReference type="ARBA" id="ARBA00022692"/>
    </source>
</evidence>
<evidence type="ECO:0000313" key="10">
    <source>
        <dbReference type="Proteomes" id="UP001597267"/>
    </source>
</evidence>
<dbReference type="SUPFAM" id="SSF103473">
    <property type="entry name" value="MFS general substrate transporter"/>
    <property type="match status" value="1"/>
</dbReference>
<dbReference type="Pfam" id="PF07690">
    <property type="entry name" value="MFS_1"/>
    <property type="match status" value="1"/>
</dbReference>
<evidence type="ECO:0000256" key="3">
    <source>
        <dbReference type="ARBA" id="ARBA00022475"/>
    </source>
</evidence>
<evidence type="ECO:0000256" key="1">
    <source>
        <dbReference type="ARBA" id="ARBA00004651"/>
    </source>
</evidence>
<keyword evidence="2" id="KW-0813">Transport</keyword>
<sequence length="406" mass="43643">MLAGYFKKGWQRNLAVLWFGCFITGFGNSMTMPFLPLFIDTLGHFTSWQLNILSGLAFSITFLAKAIVSPLWGRLADRKGRKLMCLRASGVMTITITLIAMTTNVWVLIVLRAIQGSFSGYINNAQAIIAAEAPSDKKGQAMGTLATGQVTGTLLGPLIGGFLAGRFGYRASFFIAGALMFVVFWTTLFFVHEQFKPIAAAAMRPIKAVFSTISAPRVLIGVFLTTLVVQASATSIQPIVSLFVRQLLGGHGDVAMISGIVSAAPGMATLIAASSMGRVIDHVGAQKILVLGLIAAVLVLVPMVFLQNVKEFIFLRFLFGLSDAAVIPAYQTLMTVNSPKDAFGRIFSYSQSFQAMGSVIGPMLGSFIASLAGYRSVFLLTLVLEVICLAYVVFAGKHPKKIKIEN</sequence>
<feature type="transmembrane region" description="Helical" evidence="7">
    <location>
        <begin position="288"/>
        <end position="306"/>
    </location>
</feature>
<dbReference type="Gene3D" id="1.20.1250.20">
    <property type="entry name" value="MFS general substrate transporter like domains"/>
    <property type="match status" value="2"/>
</dbReference>
<feature type="domain" description="Major facilitator superfamily (MFS) profile" evidence="8">
    <location>
        <begin position="13"/>
        <end position="400"/>
    </location>
</feature>
<evidence type="ECO:0000313" key="9">
    <source>
        <dbReference type="EMBL" id="MFD1672127.1"/>
    </source>
</evidence>
<keyword evidence="3" id="KW-1003">Cell membrane</keyword>
<comment type="caution">
    <text evidence="9">The sequence shown here is derived from an EMBL/GenBank/DDBJ whole genome shotgun (WGS) entry which is preliminary data.</text>
</comment>
<proteinExistence type="predicted"/>
<dbReference type="PANTHER" id="PTHR43414">
    <property type="entry name" value="MULTIDRUG RESISTANCE PROTEIN MDTG"/>
    <property type="match status" value="1"/>
</dbReference>
<evidence type="ECO:0000256" key="7">
    <source>
        <dbReference type="SAM" id="Phobius"/>
    </source>
</evidence>
<keyword evidence="6 7" id="KW-0472">Membrane</keyword>
<dbReference type="EMBL" id="JBHTOP010000022">
    <property type="protein sequence ID" value="MFD1672127.1"/>
    <property type="molecule type" value="Genomic_DNA"/>
</dbReference>
<reference evidence="10" key="1">
    <citation type="journal article" date="2019" name="Int. J. Syst. Evol. Microbiol.">
        <title>The Global Catalogue of Microorganisms (GCM) 10K type strain sequencing project: providing services to taxonomists for standard genome sequencing and annotation.</title>
        <authorList>
            <consortium name="The Broad Institute Genomics Platform"/>
            <consortium name="The Broad Institute Genome Sequencing Center for Infectious Disease"/>
            <person name="Wu L."/>
            <person name="Ma J."/>
        </authorList>
    </citation>
    <scope>NUCLEOTIDE SEQUENCE [LARGE SCALE GENOMIC DNA]</scope>
    <source>
        <strain evidence="10">CCM 8896</strain>
    </source>
</reference>
<evidence type="ECO:0000256" key="6">
    <source>
        <dbReference type="ARBA" id="ARBA00023136"/>
    </source>
</evidence>
<dbReference type="PROSITE" id="PS50850">
    <property type="entry name" value="MFS"/>
    <property type="match status" value="1"/>
</dbReference>
<feature type="transmembrane region" description="Helical" evidence="7">
    <location>
        <begin position="254"/>
        <end position="276"/>
    </location>
</feature>
<protein>
    <submittedName>
        <fullName evidence="9">MFS transporter</fullName>
    </submittedName>
</protein>
<accession>A0ABW4JB31</accession>
<feature type="transmembrane region" description="Helical" evidence="7">
    <location>
        <begin position="15"/>
        <end position="39"/>
    </location>
</feature>
<keyword evidence="10" id="KW-1185">Reference proteome</keyword>
<keyword evidence="4 7" id="KW-0812">Transmembrane</keyword>
<keyword evidence="5 7" id="KW-1133">Transmembrane helix</keyword>
<organism evidence="9 10">
    <name type="scientific">Agrilactobacillus yilanensis</name>
    <dbReference type="NCBI Taxonomy" id="2485997"/>
    <lineage>
        <taxon>Bacteria</taxon>
        <taxon>Bacillati</taxon>
        <taxon>Bacillota</taxon>
        <taxon>Bacilli</taxon>
        <taxon>Lactobacillales</taxon>
        <taxon>Lactobacillaceae</taxon>
        <taxon>Agrilactobacillus</taxon>
    </lineage>
</organism>
<feature type="transmembrane region" description="Helical" evidence="7">
    <location>
        <begin position="212"/>
        <end position="234"/>
    </location>
</feature>
<name>A0ABW4JB31_9LACO</name>
<dbReference type="InterPro" id="IPR020846">
    <property type="entry name" value="MFS_dom"/>
</dbReference>
<feature type="transmembrane region" description="Helical" evidence="7">
    <location>
        <begin position="171"/>
        <end position="191"/>
    </location>
</feature>
<feature type="transmembrane region" description="Helical" evidence="7">
    <location>
        <begin position="51"/>
        <end position="72"/>
    </location>
</feature>
<comment type="subcellular location">
    <subcellularLocation>
        <location evidence="1">Cell membrane</location>
        <topology evidence="1">Multi-pass membrane protein</topology>
    </subcellularLocation>
</comment>
<gene>
    <name evidence="9" type="ORF">ACFQ5M_08465</name>
</gene>
<dbReference type="RefSeq" id="WP_125715553.1">
    <property type="nucleotide sequence ID" value="NZ_JBHTOP010000022.1"/>
</dbReference>
<feature type="transmembrane region" description="Helical" evidence="7">
    <location>
        <begin position="312"/>
        <end position="333"/>
    </location>
</feature>
<evidence type="ECO:0000259" key="8">
    <source>
        <dbReference type="PROSITE" id="PS50850"/>
    </source>
</evidence>
<dbReference type="InterPro" id="IPR001958">
    <property type="entry name" value="Tet-R_TetA/multi-R_MdtG-like"/>
</dbReference>
<dbReference type="Proteomes" id="UP001597267">
    <property type="component" value="Unassembled WGS sequence"/>
</dbReference>
<dbReference type="PANTHER" id="PTHR43414:SF6">
    <property type="entry name" value="MULTIDRUG RESISTANCE PROTEIN MDTG"/>
    <property type="match status" value="1"/>
</dbReference>
<dbReference type="InterPro" id="IPR011701">
    <property type="entry name" value="MFS"/>
</dbReference>
<feature type="transmembrane region" description="Helical" evidence="7">
    <location>
        <begin position="377"/>
        <end position="396"/>
    </location>
</feature>
<feature type="transmembrane region" description="Helical" evidence="7">
    <location>
        <begin position="84"/>
        <end position="109"/>
    </location>
</feature>
<dbReference type="InterPro" id="IPR036259">
    <property type="entry name" value="MFS_trans_sf"/>
</dbReference>
<evidence type="ECO:0000256" key="2">
    <source>
        <dbReference type="ARBA" id="ARBA00022448"/>
    </source>
</evidence>